<reference evidence="2 3" key="1">
    <citation type="submission" date="2013-11" db="EMBL/GenBank/DDBJ databases">
        <title>The Damaraland mole rat (Fukomys damarensis) genome and evolution of African mole rats.</title>
        <authorList>
            <person name="Gladyshev V.N."/>
            <person name="Fang X."/>
        </authorList>
    </citation>
    <scope>NUCLEOTIDE SEQUENCE [LARGE SCALE GENOMIC DNA]</scope>
    <source>
        <tissue evidence="2">Liver</tissue>
    </source>
</reference>
<dbReference type="Proteomes" id="UP000028990">
    <property type="component" value="Unassembled WGS sequence"/>
</dbReference>
<gene>
    <name evidence="2" type="ORF">H920_08341</name>
</gene>
<protein>
    <submittedName>
        <fullName evidence="2">Uncharacterized protein</fullName>
    </submittedName>
</protein>
<feature type="compositionally biased region" description="Low complexity" evidence="1">
    <location>
        <begin position="49"/>
        <end position="60"/>
    </location>
</feature>
<accession>A0A091DIC6</accession>
<proteinExistence type="predicted"/>
<feature type="region of interest" description="Disordered" evidence="1">
    <location>
        <begin position="39"/>
        <end position="66"/>
    </location>
</feature>
<evidence type="ECO:0000256" key="1">
    <source>
        <dbReference type="SAM" id="MobiDB-lite"/>
    </source>
</evidence>
<dbReference type="AlphaFoldDB" id="A0A091DIC6"/>
<organism evidence="2 3">
    <name type="scientific">Fukomys damarensis</name>
    <name type="common">Damaraland mole rat</name>
    <name type="synonym">Cryptomys damarensis</name>
    <dbReference type="NCBI Taxonomy" id="885580"/>
    <lineage>
        <taxon>Eukaryota</taxon>
        <taxon>Metazoa</taxon>
        <taxon>Chordata</taxon>
        <taxon>Craniata</taxon>
        <taxon>Vertebrata</taxon>
        <taxon>Euteleostomi</taxon>
        <taxon>Mammalia</taxon>
        <taxon>Eutheria</taxon>
        <taxon>Euarchontoglires</taxon>
        <taxon>Glires</taxon>
        <taxon>Rodentia</taxon>
        <taxon>Hystricomorpha</taxon>
        <taxon>Bathyergidae</taxon>
        <taxon>Fukomys</taxon>
    </lineage>
</organism>
<dbReference type="EMBL" id="KN122459">
    <property type="protein sequence ID" value="KFO30213.1"/>
    <property type="molecule type" value="Genomic_DNA"/>
</dbReference>
<name>A0A091DIC6_FUKDA</name>
<evidence type="ECO:0000313" key="2">
    <source>
        <dbReference type="EMBL" id="KFO30213.1"/>
    </source>
</evidence>
<keyword evidence="3" id="KW-1185">Reference proteome</keyword>
<evidence type="ECO:0000313" key="3">
    <source>
        <dbReference type="Proteomes" id="UP000028990"/>
    </source>
</evidence>
<sequence length="125" mass="14259">MIKDLQEDFMKHEAFEIRVDRKFSHDKDFEVLHHIKRLSSGDGEALHQSNGNGRSPSSPSLYASPVESNFSDSHMSNWCIVHLLCTRCTEDGTGNRTDKGSVLAHLPVWWEMEQFHTEISSTVKT</sequence>